<proteinExistence type="predicted"/>
<feature type="chain" id="PRO_5032583324" evidence="1">
    <location>
        <begin position="29"/>
        <end position="86"/>
    </location>
</feature>
<accession>A0A821WJ46</accession>
<dbReference type="Proteomes" id="UP000663880">
    <property type="component" value="Unassembled WGS sequence"/>
</dbReference>
<protein>
    <submittedName>
        <fullName evidence="2">Uncharacterized protein</fullName>
    </submittedName>
</protein>
<evidence type="ECO:0000313" key="2">
    <source>
        <dbReference type="EMBL" id="CAF4925240.1"/>
    </source>
</evidence>
<comment type="caution">
    <text evidence="2">The sequence shown here is derived from an EMBL/GenBank/DDBJ whole genome shotgun (WGS) entry which is preliminary data.</text>
</comment>
<dbReference type="AlphaFoldDB" id="A0A821WJ46"/>
<dbReference type="EMBL" id="CAJOBZ010000061">
    <property type="protein sequence ID" value="CAF4925240.1"/>
    <property type="molecule type" value="Genomic_DNA"/>
</dbReference>
<keyword evidence="1" id="KW-0732">Signal</keyword>
<keyword evidence="3" id="KW-1185">Reference proteome</keyword>
<gene>
    <name evidence="2" type="ORF">PMACD_LOCUS13394</name>
</gene>
<feature type="signal peptide" evidence="1">
    <location>
        <begin position="1"/>
        <end position="28"/>
    </location>
</feature>
<organism evidence="2 3">
    <name type="scientific">Pieris macdunnoughi</name>
    <dbReference type="NCBI Taxonomy" id="345717"/>
    <lineage>
        <taxon>Eukaryota</taxon>
        <taxon>Metazoa</taxon>
        <taxon>Ecdysozoa</taxon>
        <taxon>Arthropoda</taxon>
        <taxon>Hexapoda</taxon>
        <taxon>Insecta</taxon>
        <taxon>Pterygota</taxon>
        <taxon>Neoptera</taxon>
        <taxon>Endopterygota</taxon>
        <taxon>Lepidoptera</taxon>
        <taxon>Glossata</taxon>
        <taxon>Ditrysia</taxon>
        <taxon>Papilionoidea</taxon>
        <taxon>Pieridae</taxon>
        <taxon>Pierinae</taxon>
        <taxon>Pieris</taxon>
    </lineage>
</organism>
<sequence>MRSKNYRFLTIPFPLVTFALISIQNGAADGPPDGAELDQYLKPAPMPEYHEMQPRYTHSLTTFLPLHPRTSLTLPCPEWHNYPGHP</sequence>
<name>A0A821WJ46_9NEOP</name>
<reference evidence="2" key="1">
    <citation type="submission" date="2021-02" db="EMBL/GenBank/DDBJ databases">
        <authorList>
            <person name="Steward A R."/>
        </authorList>
    </citation>
    <scope>NUCLEOTIDE SEQUENCE</scope>
</reference>
<dbReference type="OrthoDB" id="6247875at2759"/>
<evidence type="ECO:0000313" key="3">
    <source>
        <dbReference type="Proteomes" id="UP000663880"/>
    </source>
</evidence>
<evidence type="ECO:0000256" key="1">
    <source>
        <dbReference type="SAM" id="SignalP"/>
    </source>
</evidence>